<dbReference type="Proteomes" id="UP000824056">
    <property type="component" value="Unassembled WGS sequence"/>
</dbReference>
<evidence type="ECO:0000256" key="6">
    <source>
        <dbReference type="SAM" id="Phobius"/>
    </source>
</evidence>
<dbReference type="PANTHER" id="PTHR31885">
    <property type="entry name" value="GH04784P"/>
    <property type="match status" value="1"/>
</dbReference>
<comment type="caution">
    <text evidence="7">The sequence shown here is derived from an EMBL/GenBank/DDBJ whole genome shotgun (WGS) entry which is preliminary data.</text>
</comment>
<reference evidence="7" key="1">
    <citation type="journal article" date="2021" name="PeerJ">
        <title>Extensive microbial diversity within the chicken gut microbiome revealed by metagenomics and culture.</title>
        <authorList>
            <person name="Gilroy R."/>
            <person name="Ravi A."/>
            <person name="Getino M."/>
            <person name="Pursley I."/>
            <person name="Horton D.L."/>
            <person name="Alikhan N.F."/>
            <person name="Baker D."/>
            <person name="Gharbi K."/>
            <person name="Hall N."/>
            <person name="Watson M."/>
            <person name="Adriaenssens E.M."/>
            <person name="Foster-Nyarko E."/>
            <person name="Jarju S."/>
            <person name="Secka A."/>
            <person name="Antonio M."/>
            <person name="Oren A."/>
            <person name="Chaudhuri R.R."/>
            <person name="La Ragione R."/>
            <person name="Hildebrand F."/>
            <person name="Pallen M.J."/>
        </authorList>
    </citation>
    <scope>NUCLEOTIDE SEQUENCE</scope>
    <source>
        <strain evidence="7">1068</strain>
    </source>
</reference>
<proteinExistence type="inferred from homology"/>
<evidence type="ECO:0000313" key="8">
    <source>
        <dbReference type="Proteomes" id="UP000824056"/>
    </source>
</evidence>
<protein>
    <submittedName>
        <fullName evidence="7">Lysoplasmalogenase</fullName>
    </submittedName>
</protein>
<organism evidence="7 8">
    <name type="scientific">Candidatus Blautia pullicola</name>
    <dbReference type="NCBI Taxonomy" id="2838498"/>
    <lineage>
        <taxon>Bacteria</taxon>
        <taxon>Bacillati</taxon>
        <taxon>Bacillota</taxon>
        <taxon>Clostridia</taxon>
        <taxon>Lachnospirales</taxon>
        <taxon>Lachnospiraceae</taxon>
        <taxon>Blautia</taxon>
    </lineage>
</organism>
<feature type="transmembrane region" description="Helical" evidence="6">
    <location>
        <begin position="34"/>
        <end position="54"/>
    </location>
</feature>
<feature type="transmembrane region" description="Helical" evidence="6">
    <location>
        <begin position="197"/>
        <end position="217"/>
    </location>
</feature>
<dbReference type="PANTHER" id="PTHR31885:SF6">
    <property type="entry name" value="GH04784P"/>
    <property type="match status" value="1"/>
</dbReference>
<dbReference type="AlphaFoldDB" id="A0A9D2JSP2"/>
<gene>
    <name evidence="7" type="ORF">H9809_05135</name>
</gene>
<name>A0A9D2JSP2_9FIRM</name>
<evidence type="ECO:0000313" key="7">
    <source>
        <dbReference type="EMBL" id="HIZ65273.1"/>
    </source>
</evidence>
<evidence type="ECO:0000256" key="4">
    <source>
        <dbReference type="ARBA" id="ARBA00022989"/>
    </source>
</evidence>
<dbReference type="GO" id="GO:0016020">
    <property type="term" value="C:membrane"/>
    <property type="evidence" value="ECO:0007669"/>
    <property type="project" value="UniProtKB-SubCell"/>
</dbReference>
<evidence type="ECO:0000256" key="5">
    <source>
        <dbReference type="ARBA" id="ARBA00023136"/>
    </source>
</evidence>
<comment type="similarity">
    <text evidence="2">Belongs to the TMEM86 family.</text>
</comment>
<keyword evidence="4 6" id="KW-1133">Transmembrane helix</keyword>
<accession>A0A9D2JSP2</accession>
<keyword evidence="5 6" id="KW-0472">Membrane</keyword>
<dbReference type="EMBL" id="DXBG01000125">
    <property type="protein sequence ID" value="HIZ65273.1"/>
    <property type="molecule type" value="Genomic_DNA"/>
</dbReference>
<comment type="subcellular location">
    <subcellularLocation>
        <location evidence="1">Membrane</location>
        <topology evidence="1">Multi-pass membrane protein</topology>
    </subcellularLocation>
</comment>
<reference evidence="7" key="2">
    <citation type="submission" date="2021-04" db="EMBL/GenBank/DDBJ databases">
        <authorList>
            <person name="Gilroy R."/>
        </authorList>
    </citation>
    <scope>NUCLEOTIDE SEQUENCE</scope>
    <source>
        <strain evidence="7">1068</strain>
    </source>
</reference>
<feature type="transmembrane region" description="Helical" evidence="6">
    <location>
        <begin position="167"/>
        <end position="185"/>
    </location>
</feature>
<sequence length="218" mass="24473">MLYVIWAVLVIPVIAAGMILHFKIKEWGYGRWNILPKCLSTWMVVCTGILGLWARGDGEGMGKTWILAALVLFLLADGFLEMNFFVGMGVFGVGHLLLVGWFLARGVYSPISLLIWLLFMGASLWLFRKELFGGQKNPMLYAMILYPAILMGMAAIAVMLPFQLGNFYIWTAVGALLFVVSDMMVGKGFFRKLSKPADYTALSLYYMGIFCLSMITWM</sequence>
<dbReference type="Pfam" id="PF07947">
    <property type="entry name" value="YhhN"/>
    <property type="match status" value="1"/>
</dbReference>
<feature type="transmembrane region" description="Helical" evidence="6">
    <location>
        <begin position="6"/>
        <end position="22"/>
    </location>
</feature>
<dbReference type="InterPro" id="IPR012506">
    <property type="entry name" value="TMEM86B-like"/>
</dbReference>
<feature type="transmembrane region" description="Helical" evidence="6">
    <location>
        <begin position="139"/>
        <end position="161"/>
    </location>
</feature>
<keyword evidence="3 6" id="KW-0812">Transmembrane</keyword>
<evidence type="ECO:0000256" key="1">
    <source>
        <dbReference type="ARBA" id="ARBA00004141"/>
    </source>
</evidence>
<feature type="transmembrane region" description="Helical" evidence="6">
    <location>
        <begin position="110"/>
        <end position="127"/>
    </location>
</feature>
<evidence type="ECO:0000256" key="3">
    <source>
        <dbReference type="ARBA" id="ARBA00022692"/>
    </source>
</evidence>
<dbReference type="GO" id="GO:0016787">
    <property type="term" value="F:hydrolase activity"/>
    <property type="evidence" value="ECO:0007669"/>
    <property type="project" value="TreeGrafter"/>
</dbReference>
<evidence type="ECO:0000256" key="2">
    <source>
        <dbReference type="ARBA" id="ARBA00007375"/>
    </source>
</evidence>